<evidence type="ECO:0000313" key="3">
    <source>
        <dbReference type="EMBL" id="KAF2418274.1"/>
    </source>
</evidence>
<protein>
    <submittedName>
        <fullName evidence="3">Uncharacterized protein</fullName>
    </submittedName>
</protein>
<proteinExistence type="predicted"/>
<comment type="caution">
    <text evidence="3">The sequence shown here is derived from an EMBL/GenBank/DDBJ whole genome shotgun (WGS) entry which is preliminary data.</text>
</comment>
<reference evidence="3" key="1">
    <citation type="journal article" date="2020" name="Stud. Mycol.">
        <title>101 Dothideomycetes genomes: a test case for predicting lifestyles and emergence of pathogens.</title>
        <authorList>
            <person name="Haridas S."/>
            <person name="Albert R."/>
            <person name="Binder M."/>
            <person name="Bloem J."/>
            <person name="Labutti K."/>
            <person name="Salamov A."/>
            <person name="Andreopoulos B."/>
            <person name="Baker S."/>
            <person name="Barry K."/>
            <person name="Bills G."/>
            <person name="Bluhm B."/>
            <person name="Cannon C."/>
            <person name="Castanera R."/>
            <person name="Culley D."/>
            <person name="Daum C."/>
            <person name="Ezra D."/>
            <person name="Gonzalez J."/>
            <person name="Henrissat B."/>
            <person name="Kuo A."/>
            <person name="Liang C."/>
            <person name="Lipzen A."/>
            <person name="Lutzoni F."/>
            <person name="Magnuson J."/>
            <person name="Mondo S."/>
            <person name="Nolan M."/>
            <person name="Ohm R."/>
            <person name="Pangilinan J."/>
            <person name="Park H.-J."/>
            <person name="Ramirez L."/>
            <person name="Alfaro M."/>
            <person name="Sun H."/>
            <person name="Tritt A."/>
            <person name="Yoshinaga Y."/>
            <person name="Zwiers L.-H."/>
            <person name="Turgeon B."/>
            <person name="Goodwin S."/>
            <person name="Spatafora J."/>
            <person name="Crous P."/>
            <person name="Grigoriev I."/>
        </authorList>
    </citation>
    <scope>NUCLEOTIDE SEQUENCE</scope>
    <source>
        <strain evidence="3">CBS 130266</strain>
    </source>
</reference>
<dbReference type="AlphaFoldDB" id="A0A9P4NF76"/>
<name>A0A9P4NF76_9PEZI</name>
<gene>
    <name evidence="3" type="ORF">EJ08DRAFT_65254</name>
</gene>
<organism evidence="3 4">
    <name type="scientific">Tothia fuscella</name>
    <dbReference type="NCBI Taxonomy" id="1048955"/>
    <lineage>
        <taxon>Eukaryota</taxon>
        <taxon>Fungi</taxon>
        <taxon>Dikarya</taxon>
        <taxon>Ascomycota</taxon>
        <taxon>Pezizomycotina</taxon>
        <taxon>Dothideomycetes</taxon>
        <taxon>Pleosporomycetidae</taxon>
        <taxon>Venturiales</taxon>
        <taxon>Cylindrosympodiaceae</taxon>
        <taxon>Tothia</taxon>
    </lineage>
</organism>
<keyword evidence="2" id="KW-0472">Membrane</keyword>
<evidence type="ECO:0000256" key="1">
    <source>
        <dbReference type="SAM" id="MobiDB-lite"/>
    </source>
</evidence>
<keyword evidence="2" id="KW-0812">Transmembrane</keyword>
<feature type="region of interest" description="Disordered" evidence="1">
    <location>
        <begin position="76"/>
        <end position="99"/>
    </location>
</feature>
<dbReference type="Proteomes" id="UP000800235">
    <property type="component" value="Unassembled WGS sequence"/>
</dbReference>
<evidence type="ECO:0000313" key="4">
    <source>
        <dbReference type="Proteomes" id="UP000800235"/>
    </source>
</evidence>
<dbReference type="EMBL" id="MU007130">
    <property type="protein sequence ID" value="KAF2418274.1"/>
    <property type="molecule type" value="Genomic_DNA"/>
</dbReference>
<evidence type="ECO:0000256" key="2">
    <source>
        <dbReference type="SAM" id="Phobius"/>
    </source>
</evidence>
<accession>A0A9P4NF76</accession>
<keyword evidence="4" id="KW-1185">Reference proteome</keyword>
<feature type="transmembrane region" description="Helical" evidence="2">
    <location>
        <begin position="46"/>
        <end position="65"/>
    </location>
</feature>
<sequence>MASALTSSALPSMTYNHLPISSLNSTYPTAIASHDANSKDNPFQEILFNVLAILLAFSTLILAYLQYRRRKSATEIIRPNSDIEHQGEQNKPYQLSKAF</sequence>
<keyword evidence="2" id="KW-1133">Transmembrane helix</keyword>